<gene>
    <name evidence="4" type="ORF">RchiOBHm_Chr4g0387981</name>
</gene>
<dbReference type="SUPFAM" id="SSF52058">
    <property type="entry name" value="L domain-like"/>
    <property type="match status" value="2"/>
</dbReference>
<feature type="compositionally biased region" description="Basic residues" evidence="2">
    <location>
        <begin position="434"/>
        <end position="446"/>
    </location>
</feature>
<feature type="region of interest" description="Disordered" evidence="2">
    <location>
        <begin position="422"/>
        <end position="446"/>
    </location>
</feature>
<evidence type="ECO:0000313" key="5">
    <source>
        <dbReference type="Proteomes" id="UP000238479"/>
    </source>
</evidence>
<evidence type="ECO:0000259" key="3">
    <source>
        <dbReference type="Pfam" id="PF23286"/>
    </source>
</evidence>
<name>A0A2P6QPL2_ROSCH</name>
<protein>
    <submittedName>
        <fullName evidence="4">Putative leucine-rich repeat domain, L domain-containing protein</fullName>
    </submittedName>
</protein>
<dbReference type="AlphaFoldDB" id="A0A2P6QPL2"/>
<organism evidence="4 5">
    <name type="scientific">Rosa chinensis</name>
    <name type="common">China rose</name>
    <dbReference type="NCBI Taxonomy" id="74649"/>
    <lineage>
        <taxon>Eukaryota</taxon>
        <taxon>Viridiplantae</taxon>
        <taxon>Streptophyta</taxon>
        <taxon>Embryophyta</taxon>
        <taxon>Tracheophyta</taxon>
        <taxon>Spermatophyta</taxon>
        <taxon>Magnoliopsida</taxon>
        <taxon>eudicotyledons</taxon>
        <taxon>Gunneridae</taxon>
        <taxon>Pentapetalae</taxon>
        <taxon>rosids</taxon>
        <taxon>fabids</taxon>
        <taxon>Rosales</taxon>
        <taxon>Rosaceae</taxon>
        <taxon>Rosoideae</taxon>
        <taxon>Rosoideae incertae sedis</taxon>
        <taxon>Rosa</taxon>
    </lineage>
</organism>
<comment type="caution">
    <text evidence="4">The sequence shown here is derived from an EMBL/GenBank/DDBJ whole genome shotgun (WGS) entry which is preliminary data.</text>
</comment>
<dbReference type="Gramene" id="PRQ36125">
    <property type="protein sequence ID" value="PRQ36125"/>
    <property type="gene ID" value="RchiOBHm_Chr4g0387981"/>
</dbReference>
<dbReference type="InterPro" id="IPR032675">
    <property type="entry name" value="LRR_dom_sf"/>
</dbReference>
<proteinExistence type="predicted"/>
<dbReference type="PANTHER" id="PTHR47186:SF63">
    <property type="entry name" value="C-JID DOMAIN-CONTAINING PROTEIN"/>
    <property type="match status" value="1"/>
</dbReference>
<feature type="domain" description="Disease resistance protein RPS4B/Roq1-like leucine-rich repeats" evidence="3">
    <location>
        <begin position="213"/>
        <end position="399"/>
    </location>
</feature>
<evidence type="ECO:0000256" key="2">
    <source>
        <dbReference type="SAM" id="MobiDB-lite"/>
    </source>
</evidence>
<accession>A0A2P6QPL2</accession>
<evidence type="ECO:0000256" key="1">
    <source>
        <dbReference type="ARBA" id="ARBA00022821"/>
    </source>
</evidence>
<dbReference type="Gene3D" id="3.80.10.10">
    <property type="entry name" value="Ribonuclease Inhibitor"/>
    <property type="match status" value="3"/>
</dbReference>
<dbReference type="InterPro" id="IPR058546">
    <property type="entry name" value="RPS4B/Roq1-like_LRR"/>
</dbReference>
<dbReference type="SMART" id="SM00367">
    <property type="entry name" value="LRR_CC"/>
    <property type="match status" value="4"/>
</dbReference>
<dbReference type="Pfam" id="PF23286">
    <property type="entry name" value="LRR_13"/>
    <property type="match status" value="1"/>
</dbReference>
<keyword evidence="1" id="KW-0611">Plant defense</keyword>
<dbReference type="PANTHER" id="PTHR47186">
    <property type="entry name" value="LEUCINE-RICH REPEAT-CONTAINING PROTEIN 57"/>
    <property type="match status" value="1"/>
</dbReference>
<dbReference type="InterPro" id="IPR006553">
    <property type="entry name" value="Leu-rich_rpt_Cys-con_subtyp"/>
</dbReference>
<evidence type="ECO:0000313" key="4">
    <source>
        <dbReference type="EMBL" id="PRQ36125.1"/>
    </source>
</evidence>
<reference evidence="4 5" key="1">
    <citation type="journal article" date="2018" name="Nat. Genet.">
        <title>The Rosa genome provides new insights in the design of modern roses.</title>
        <authorList>
            <person name="Bendahmane M."/>
        </authorList>
    </citation>
    <scope>NUCLEOTIDE SEQUENCE [LARGE SCALE GENOMIC DNA]</scope>
    <source>
        <strain evidence="5">cv. Old Blush</strain>
    </source>
</reference>
<keyword evidence="5" id="KW-1185">Reference proteome</keyword>
<dbReference type="Proteomes" id="UP000238479">
    <property type="component" value="Chromosome 4"/>
</dbReference>
<dbReference type="STRING" id="74649.A0A2P6QPL2"/>
<dbReference type="EMBL" id="PDCK01000042">
    <property type="protein sequence ID" value="PRQ36125.1"/>
    <property type="molecule type" value="Genomic_DNA"/>
</dbReference>
<sequence length="446" mass="51111">MKNLRYISMDGRLEYECFSGEIDYLSNQLRWLNWPECPLQSFPSNFHANKLVKLNIPDSHGITRLWEGRKNFSRLTYMNLSSCTSLKELPNLSAVPNLKELDLYECRSLVEVPDSVGFLRNLFTLNVDGCSNLTMYPRKITWKYVEAISIHSCKLEEFSEVGKEMGSLRILDLSDTCIKELGPSITNLTGLEELILRNCQNLTTLPRSIYELRNLRVLDARQCPKLAAFPEIPIKMDFLREVYLGGGAIRELDESIGNLIGLQTLDLTNCKNLTTLPCSIYGLQNLKQLELGNCSKLVRFPTNTNMLNVGPSLPKLRRLDIRGCTGLSDCDFLMTLDCWETLQYLFLSENNFVSLPACITRYVNLWRLDLYGCKRLREIPEIPPEVYLHISGCEALERFPRTINVIGAESLLCSETPAEEFSTVNWPPSAQLRPRPRPRPRPRWNQ</sequence>